<sequence>MYLHTTMICHLKKRLEDIIQRKETDFGLAELKSWFVANDYLGFPGEKINFKKRCL</sequence>
<accession>A0A380FEE6</accession>
<dbReference type="Proteomes" id="UP000255277">
    <property type="component" value="Unassembled WGS sequence"/>
</dbReference>
<evidence type="ECO:0000313" key="1">
    <source>
        <dbReference type="EMBL" id="SUM32587.1"/>
    </source>
</evidence>
<reference evidence="1 2" key="1">
    <citation type="submission" date="2018-06" db="EMBL/GenBank/DDBJ databases">
        <authorList>
            <consortium name="Pathogen Informatics"/>
            <person name="Doyle S."/>
        </authorList>
    </citation>
    <scope>NUCLEOTIDE SEQUENCE [LARGE SCALE GENOMIC DNA]</scope>
    <source>
        <strain evidence="1 2">NCTC12195</strain>
    </source>
</reference>
<dbReference type="EMBL" id="UHDK01000001">
    <property type="protein sequence ID" value="SUM32587.1"/>
    <property type="molecule type" value="Genomic_DNA"/>
</dbReference>
<organism evidence="1 2">
    <name type="scientific">Staphylococcus gallinarum</name>
    <dbReference type="NCBI Taxonomy" id="1293"/>
    <lineage>
        <taxon>Bacteria</taxon>
        <taxon>Bacillati</taxon>
        <taxon>Bacillota</taxon>
        <taxon>Bacilli</taxon>
        <taxon>Bacillales</taxon>
        <taxon>Staphylococcaceae</taxon>
        <taxon>Staphylococcus</taxon>
    </lineage>
</organism>
<proteinExistence type="predicted"/>
<evidence type="ECO:0000313" key="2">
    <source>
        <dbReference type="Proteomes" id="UP000255277"/>
    </source>
</evidence>
<dbReference type="AlphaFoldDB" id="A0A380FEE6"/>
<name>A0A380FEE6_STAGA</name>
<gene>
    <name evidence="1" type="ORF">NCTC12195_02034</name>
</gene>
<protein>
    <submittedName>
        <fullName evidence="1">Uncharacterized protein</fullName>
    </submittedName>
</protein>